<organism evidence="8">
    <name type="scientific">marine metagenome</name>
    <dbReference type="NCBI Taxonomy" id="408172"/>
    <lineage>
        <taxon>unclassified sequences</taxon>
        <taxon>metagenomes</taxon>
        <taxon>ecological metagenomes</taxon>
    </lineage>
</organism>
<evidence type="ECO:0000256" key="4">
    <source>
        <dbReference type="ARBA" id="ARBA00023014"/>
    </source>
</evidence>
<gene>
    <name evidence="8" type="ORF">METZ01_LOCUS34907</name>
</gene>
<dbReference type="InterPro" id="IPR017896">
    <property type="entry name" value="4Fe4S_Fe-S-bd"/>
</dbReference>
<feature type="domain" description="4Fe-4S ferredoxin-type" evidence="7">
    <location>
        <begin position="324"/>
        <end position="353"/>
    </location>
</feature>
<keyword evidence="4" id="KW-0411">Iron-sulfur</keyword>
<feature type="domain" description="4Fe-4S ferredoxin-type" evidence="7">
    <location>
        <begin position="531"/>
        <end position="560"/>
    </location>
</feature>
<evidence type="ECO:0000256" key="6">
    <source>
        <dbReference type="SAM" id="MobiDB-lite"/>
    </source>
</evidence>
<dbReference type="AlphaFoldDB" id="A0A381QWZ1"/>
<dbReference type="SUPFAM" id="SSF54862">
    <property type="entry name" value="4Fe-4S ferredoxins"/>
    <property type="match status" value="1"/>
</dbReference>
<keyword evidence="2" id="KW-0479">Metal-binding</keyword>
<evidence type="ECO:0000256" key="5">
    <source>
        <dbReference type="SAM" id="Coils"/>
    </source>
</evidence>
<dbReference type="InterPro" id="IPR017900">
    <property type="entry name" value="4Fe4S_Fe_S_CS"/>
</dbReference>
<evidence type="ECO:0000256" key="3">
    <source>
        <dbReference type="ARBA" id="ARBA00023004"/>
    </source>
</evidence>
<dbReference type="EMBL" id="UINC01001489">
    <property type="protein sequence ID" value="SUZ82053.1"/>
    <property type="molecule type" value="Genomic_DNA"/>
</dbReference>
<evidence type="ECO:0000259" key="7">
    <source>
        <dbReference type="PROSITE" id="PS51379"/>
    </source>
</evidence>
<name>A0A381QWZ1_9ZZZZ</name>
<dbReference type="PANTHER" id="PTHR43687">
    <property type="entry name" value="ADENYLYLSULFATE REDUCTASE, BETA SUBUNIT"/>
    <property type="match status" value="1"/>
</dbReference>
<dbReference type="GO" id="GO:0046872">
    <property type="term" value="F:metal ion binding"/>
    <property type="evidence" value="ECO:0007669"/>
    <property type="project" value="UniProtKB-KW"/>
</dbReference>
<keyword evidence="5" id="KW-0175">Coiled coil</keyword>
<dbReference type="Pfam" id="PF11748">
    <property type="entry name" value="DUF3306"/>
    <property type="match status" value="1"/>
</dbReference>
<feature type="compositionally biased region" description="Basic and acidic residues" evidence="6">
    <location>
        <begin position="22"/>
        <end position="36"/>
    </location>
</feature>
<evidence type="ECO:0000256" key="2">
    <source>
        <dbReference type="ARBA" id="ARBA00022723"/>
    </source>
</evidence>
<dbReference type="InterPro" id="IPR050572">
    <property type="entry name" value="Fe-S_Ferredoxin"/>
</dbReference>
<feature type="coiled-coil region" evidence="5">
    <location>
        <begin position="106"/>
        <end position="133"/>
    </location>
</feature>
<dbReference type="InterPro" id="IPR021735">
    <property type="entry name" value="DUF3306"/>
</dbReference>
<evidence type="ECO:0000256" key="1">
    <source>
        <dbReference type="ARBA" id="ARBA00022485"/>
    </source>
</evidence>
<sequence>MEVENPEAEQKDAESLEVQETEAEKEFNETDLKTTDESELTALEDLGSESDYTQFMSPEVSESIRKLALRKLFSGAEFNITDGLDDYDEDYTSFATLGNVITQEMKLKQKTKLEKRAKEMEEVEENVEAREKAFVAVEEVSVEPTSMVPLLSSGNLLIIGKDETPIMQALTSLKESPLRTSVLRIGRGDEEDFDGIKVIYSQNLEVKISGYLGNFTVTLETPQGNMNIAQVVDSNRENFDLILDLNTPSLSGADTKPLGYYAPEGDETILRKALEALPEQIGEFEKPVFLQYDANICAHNKSEQIGCQRCLEACPTLAITSKGEAIDVDNYLCQGGGVCATVCPTGALKYVFPRPEDMANRIRTLLTAFLNSGGEEPWLLFYGEEAGAERIKHIIDSLPGNILSIEVEEVGSVGLEIWLSALAFGAKKVLLLDSHLIPESVENMIHKQINIAQLILQGLGFAETCISWIGRKSELTDVLLEKTKAMPKIAEATYFALSDKRKALFYALDHLYECSPEPQEMIELPSDASFGQVKINLKSCTLCLSCASICPTSALTAGGEHPRLNFQENLCVQCGLCESACPEKIVSLERRILLSPELRKDFHILKEEEPFCCIKCGKAFSTPSMIEMITGRLAGHSMFSEPGAIDRLKMCEDCRVIDMF</sequence>
<proteinExistence type="predicted"/>
<dbReference type="PROSITE" id="PS51379">
    <property type="entry name" value="4FE4S_FER_2"/>
    <property type="match status" value="3"/>
</dbReference>
<dbReference type="GO" id="GO:0051539">
    <property type="term" value="F:4 iron, 4 sulfur cluster binding"/>
    <property type="evidence" value="ECO:0007669"/>
    <property type="project" value="UniProtKB-KW"/>
</dbReference>
<feature type="region of interest" description="Disordered" evidence="6">
    <location>
        <begin position="1"/>
        <end position="39"/>
    </location>
</feature>
<dbReference type="PROSITE" id="PS00198">
    <property type="entry name" value="4FE4S_FER_1"/>
    <property type="match status" value="1"/>
</dbReference>
<evidence type="ECO:0000313" key="8">
    <source>
        <dbReference type="EMBL" id="SUZ82053.1"/>
    </source>
</evidence>
<dbReference type="Pfam" id="PF12838">
    <property type="entry name" value="Fer4_7"/>
    <property type="match status" value="2"/>
</dbReference>
<protein>
    <recommendedName>
        <fullName evidence="7">4Fe-4S ferredoxin-type domain-containing protein</fullName>
    </recommendedName>
</protein>
<feature type="domain" description="4Fe-4S ferredoxin-type" evidence="7">
    <location>
        <begin position="562"/>
        <end position="591"/>
    </location>
</feature>
<accession>A0A381QWZ1</accession>
<keyword evidence="3" id="KW-0408">Iron</keyword>
<keyword evidence="1" id="KW-0004">4Fe-4S</keyword>
<dbReference type="PANTHER" id="PTHR43687:SF4">
    <property type="entry name" value="BLR5484 PROTEIN"/>
    <property type="match status" value="1"/>
</dbReference>
<reference evidence="8" key="1">
    <citation type="submission" date="2018-05" db="EMBL/GenBank/DDBJ databases">
        <authorList>
            <person name="Lanie J.A."/>
            <person name="Ng W.-L."/>
            <person name="Kazmierczak K.M."/>
            <person name="Andrzejewski T.M."/>
            <person name="Davidsen T.M."/>
            <person name="Wayne K.J."/>
            <person name="Tettelin H."/>
            <person name="Glass J.I."/>
            <person name="Rusch D."/>
            <person name="Podicherti R."/>
            <person name="Tsui H.-C.T."/>
            <person name="Winkler M.E."/>
        </authorList>
    </citation>
    <scope>NUCLEOTIDE SEQUENCE</scope>
</reference>
<dbReference type="Gene3D" id="3.30.70.20">
    <property type="match status" value="2"/>
</dbReference>